<accession>A0A6N6N1Q2</accession>
<dbReference type="CDD" id="cd03116">
    <property type="entry name" value="MobB"/>
    <property type="match status" value="1"/>
</dbReference>
<reference evidence="2 3" key="1">
    <citation type="journal article" date="2017" name="Int. J. Syst. Evol. Microbiol.">
        <title>Desulfovibrio senegalensis sp. nov., a mesophilic sulfate reducer isolated from marine sediment.</title>
        <authorList>
            <person name="Thioye A."/>
            <person name="Gam Z.B.A."/>
            <person name="Mbengue M."/>
            <person name="Cayol J.L."/>
            <person name="Joseph-Bartoli M."/>
            <person name="Toure-Kane C."/>
            <person name="Labat M."/>
        </authorList>
    </citation>
    <scope>NUCLEOTIDE SEQUENCE [LARGE SCALE GENOMIC DNA]</scope>
    <source>
        <strain evidence="2 3">DSM 101509</strain>
    </source>
</reference>
<dbReference type="NCBIfam" id="TIGR00176">
    <property type="entry name" value="mobB"/>
    <property type="match status" value="1"/>
</dbReference>
<dbReference type="InterPro" id="IPR027417">
    <property type="entry name" value="P-loop_NTPase"/>
</dbReference>
<feature type="domain" description="Molybdopterin-guanine dinucleotide biosynthesis protein B (MobB)" evidence="1">
    <location>
        <begin position="6"/>
        <end position="141"/>
    </location>
</feature>
<evidence type="ECO:0000313" key="3">
    <source>
        <dbReference type="Proteomes" id="UP000438699"/>
    </source>
</evidence>
<dbReference type="InterPro" id="IPR004435">
    <property type="entry name" value="MobB_dom"/>
</dbReference>
<dbReference type="OrthoDB" id="9786803at2"/>
<gene>
    <name evidence="2" type="primary">mobB</name>
    <name evidence="2" type="ORF">F8A88_11440</name>
</gene>
<keyword evidence="3" id="KW-1185">Reference proteome</keyword>
<dbReference type="Proteomes" id="UP000438699">
    <property type="component" value="Unassembled WGS sequence"/>
</dbReference>
<proteinExistence type="predicted"/>
<dbReference type="AlphaFoldDB" id="A0A6N6N1Q2"/>
<evidence type="ECO:0000259" key="1">
    <source>
        <dbReference type="Pfam" id="PF03205"/>
    </source>
</evidence>
<dbReference type="EMBL" id="WAIE01000004">
    <property type="protein sequence ID" value="KAB1441541.1"/>
    <property type="molecule type" value="Genomic_DNA"/>
</dbReference>
<evidence type="ECO:0000313" key="2">
    <source>
        <dbReference type="EMBL" id="KAB1441541.1"/>
    </source>
</evidence>
<comment type="caution">
    <text evidence="2">The sequence shown here is derived from an EMBL/GenBank/DDBJ whole genome shotgun (WGS) entry which is preliminary data.</text>
</comment>
<dbReference type="InterPro" id="IPR052539">
    <property type="entry name" value="MGD_biosynthesis_adapter"/>
</dbReference>
<dbReference type="PANTHER" id="PTHR40072">
    <property type="entry name" value="MOLYBDOPTERIN-GUANINE DINUCLEOTIDE BIOSYNTHESIS ADAPTER PROTEIN-RELATED"/>
    <property type="match status" value="1"/>
</dbReference>
<dbReference type="Pfam" id="PF03205">
    <property type="entry name" value="MobB"/>
    <property type="match status" value="1"/>
</dbReference>
<dbReference type="SUPFAM" id="SSF52540">
    <property type="entry name" value="P-loop containing nucleoside triphosphate hydrolases"/>
    <property type="match status" value="1"/>
</dbReference>
<dbReference type="Gene3D" id="3.40.50.300">
    <property type="entry name" value="P-loop containing nucleotide triphosphate hydrolases"/>
    <property type="match status" value="1"/>
</dbReference>
<protein>
    <submittedName>
        <fullName evidence="2">Molybdopterin-guanine dinucleotide biosynthesis protein B</fullName>
    </submittedName>
</protein>
<dbReference type="RefSeq" id="WP_151151284.1">
    <property type="nucleotide sequence ID" value="NZ_WAIE01000004.1"/>
</dbReference>
<organism evidence="2 3">
    <name type="scientific">Pseudodesulfovibrio senegalensis</name>
    <dbReference type="NCBI Taxonomy" id="1721087"/>
    <lineage>
        <taxon>Bacteria</taxon>
        <taxon>Pseudomonadati</taxon>
        <taxon>Thermodesulfobacteriota</taxon>
        <taxon>Desulfovibrionia</taxon>
        <taxon>Desulfovibrionales</taxon>
        <taxon>Desulfovibrionaceae</taxon>
    </lineage>
</organism>
<dbReference type="PANTHER" id="PTHR40072:SF1">
    <property type="entry name" value="MOLYBDOPTERIN-GUANINE DINUCLEOTIDE BIOSYNTHESIS ADAPTER PROTEIN"/>
    <property type="match status" value="1"/>
</dbReference>
<sequence length="169" mass="18413">MNRSPILCVVGKKRSGKTRFLERLIPELKRRGLCVATVKHDAHGFDIDHEGKDSWRHRRCGADAVCIASPDKVALVRSVDREPAPEDLAATLLAHADIVLTEGYYRSGHPKIEVHWSGTHAKPLCAEDDPAQANVIALVTDDPVAVDVPCFASDDAPGVADMVCALFRL</sequence>
<dbReference type="GO" id="GO:0006777">
    <property type="term" value="P:Mo-molybdopterin cofactor biosynthetic process"/>
    <property type="evidence" value="ECO:0007669"/>
    <property type="project" value="InterPro"/>
</dbReference>
<dbReference type="GO" id="GO:0005525">
    <property type="term" value="F:GTP binding"/>
    <property type="evidence" value="ECO:0007669"/>
    <property type="project" value="InterPro"/>
</dbReference>
<name>A0A6N6N1Q2_9BACT</name>